<dbReference type="InterPro" id="IPR024962">
    <property type="entry name" value="YukD-like"/>
</dbReference>
<evidence type="ECO:0000256" key="1">
    <source>
        <dbReference type="ARBA" id="ARBA00004651"/>
    </source>
</evidence>
<feature type="transmembrane region" description="Helical" evidence="7">
    <location>
        <begin position="285"/>
        <end position="302"/>
    </location>
</feature>
<dbReference type="EMBL" id="JAZDUF010000001">
    <property type="protein sequence ID" value="MEE3848906.1"/>
    <property type="molecule type" value="Genomic_DNA"/>
</dbReference>
<evidence type="ECO:0000256" key="2">
    <source>
        <dbReference type="ARBA" id="ARBA00006162"/>
    </source>
</evidence>
<keyword evidence="5 7" id="KW-1133">Transmembrane helix</keyword>
<dbReference type="InterPro" id="IPR044049">
    <property type="entry name" value="EccD_transm"/>
</dbReference>
<evidence type="ECO:0000256" key="6">
    <source>
        <dbReference type="ARBA" id="ARBA00023136"/>
    </source>
</evidence>
<keyword evidence="4 7" id="KW-0812">Transmembrane</keyword>
<keyword evidence="3" id="KW-1003">Cell membrane</keyword>
<evidence type="ECO:0000256" key="7">
    <source>
        <dbReference type="SAM" id="Phobius"/>
    </source>
</evidence>
<sequence length="504" mass="51520">MTPQAPGSGPAGGARTDHGIEPELVRVSILGGNTQLDVALPAAMPIAGLIPDLIAQIESRNPARRDPDDPDAGDDRPNNRQLRWTLALVGQEPIAPNRSLSESGIRDGDLLVLRSTRTGEAPALFDDVVDAVARLNESRFAGWSASSARYAGYTVALLAAIAAAVALGAYRSTSGALWVAALSALAAVGLLTASTIVARYYRDEASATILVATASPMVFVTGMLLTPGSFGAAHVTFGCALTLVATVISYRMTAVGPSLHSALTTAALLGCGGAAAELLLDADLADVAAVLAAVGLLVVAMAPRATIVLAKLPLPPVPTAGAPLDSDDVERRPVIEGIGAIGAMALPKADALERRSFVANAYLTGIIAGTAIVTAISAVLAAAPLSGFAPKAAAYAAIVAVVLCLRGRSHSDLAQAAFLIGSGSLALIALATGLAFGAGDWPIISFVLAMVMVVAALVLGVVAPAQEFSPVMRRTAEICEYILVAIIVPLLLWILDLYRIVRDI</sequence>
<feature type="transmembrane region" description="Helical" evidence="7">
    <location>
        <begin position="150"/>
        <end position="170"/>
    </location>
</feature>
<dbReference type="Pfam" id="PF19053">
    <property type="entry name" value="EccD"/>
    <property type="match status" value="1"/>
</dbReference>
<feature type="transmembrane region" description="Helical" evidence="7">
    <location>
        <begin position="262"/>
        <end position="279"/>
    </location>
</feature>
<evidence type="ECO:0000313" key="9">
    <source>
        <dbReference type="EMBL" id="MEE3848906.1"/>
    </source>
</evidence>
<feature type="domain" description="EccD-like transmembrane" evidence="8">
    <location>
        <begin position="149"/>
        <end position="503"/>
    </location>
</feature>
<feature type="transmembrane region" description="Helical" evidence="7">
    <location>
        <begin position="176"/>
        <end position="198"/>
    </location>
</feature>
<feature type="transmembrane region" description="Helical" evidence="7">
    <location>
        <begin position="231"/>
        <end position="250"/>
    </location>
</feature>
<dbReference type="Proteomes" id="UP001347146">
    <property type="component" value="Unassembled WGS sequence"/>
</dbReference>
<name>A0ABU7M789_9ACTN</name>
<comment type="subcellular location">
    <subcellularLocation>
        <location evidence="1">Cell membrane</location>
        <topology evidence="1">Multi-pass membrane protein</topology>
    </subcellularLocation>
</comment>
<comment type="caution">
    <text evidence="9">The sequence shown here is derived from an EMBL/GenBank/DDBJ whole genome shotgun (WGS) entry which is preliminary data.</text>
</comment>
<feature type="transmembrane region" description="Helical" evidence="7">
    <location>
        <begin position="205"/>
        <end position="225"/>
    </location>
</feature>
<reference evidence="9 10" key="1">
    <citation type="submission" date="2024-01" db="EMBL/GenBank/DDBJ databases">
        <title>Draft genome sequence of Gordonia sp. LSe1-13.</title>
        <authorList>
            <person name="Suphannarot A."/>
            <person name="Mingma R."/>
        </authorList>
    </citation>
    <scope>NUCLEOTIDE SEQUENCE [LARGE SCALE GENOMIC DNA]</scope>
    <source>
        <strain evidence="9 10">LSe1-13</strain>
    </source>
</reference>
<evidence type="ECO:0000256" key="4">
    <source>
        <dbReference type="ARBA" id="ARBA00022692"/>
    </source>
</evidence>
<evidence type="ECO:0000256" key="3">
    <source>
        <dbReference type="ARBA" id="ARBA00022475"/>
    </source>
</evidence>
<feature type="transmembrane region" description="Helical" evidence="7">
    <location>
        <begin position="361"/>
        <end position="382"/>
    </location>
</feature>
<dbReference type="NCBIfam" id="TIGR03920">
    <property type="entry name" value="T7SS_EccD"/>
    <property type="match status" value="1"/>
</dbReference>
<proteinExistence type="inferred from homology"/>
<accession>A0ABU7M789</accession>
<dbReference type="Gene3D" id="3.10.20.90">
    <property type="entry name" value="Phosphatidylinositol 3-kinase Catalytic Subunit, Chain A, domain 1"/>
    <property type="match status" value="1"/>
</dbReference>
<comment type="similarity">
    <text evidence="2">Belongs to the EccD/Snm4 family.</text>
</comment>
<feature type="transmembrane region" description="Helical" evidence="7">
    <location>
        <begin position="478"/>
        <end position="501"/>
    </location>
</feature>
<organism evidence="9 10">
    <name type="scientific">Gordonia sesuvii</name>
    <dbReference type="NCBI Taxonomy" id="3116777"/>
    <lineage>
        <taxon>Bacteria</taxon>
        <taxon>Bacillati</taxon>
        <taxon>Actinomycetota</taxon>
        <taxon>Actinomycetes</taxon>
        <taxon>Mycobacteriales</taxon>
        <taxon>Gordoniaceae</taxon>
        <taxon>Gordonia</taxon>
    </lineage>
</organism>
<evidence type="ECO:0000313" key="10">
    <source>
        <dbReference type="Proteomes" id="UP001347146"/>
    </source>
</evidence>
<dbReference type="PIRSF" id="PIRSF017804">
    <property type="entry name" value="Secretion_EccD1"/>
    <property type="match status" value="1"/>
</dbReference>
<evidence type="ECO:0000256" key="5">
    <source>
        <dbReference type="ARBA" id="ARBA00022989"/>
    </source>
</evidence>
<keyword evidence="10" id="KW-1185">Reference proteome</keyword>
<feature type="transmembrane region" description="Helical" evidence="7">
    <location>
        <begin position="443"/>
        <end position="466"/>
    </location>
</feature>
<keyword evidence="6 7" id="KW-0472">Membrane</keyword>
<evidence type="ECO:0000259" key="8">
    <source>
        <dbReference type="Pfam" id="PF19053"/>
    </source>
</evidence>
<feature type="transmembrane region" description="Helical" evidence="7">
    <location>
        <begin position="417"/>
        <end position="437"/>
    </location>
</feature>
<gene>
    <name evidence="9" type="primary">eccD</name>
    <name evidence="9" type="ORF">VZC37_01075</name>
</gene>
<dbReference type="InterPro" id="IPR006707">
    <property type="entry name" value="T7SS_EccD"/>
</dbReference>
<dbReference type="Pfam" id="PF08817">
    <property type="entry name" value="YukD"/>
    <property type="match status" value="1"/>
</dbReference>
<protein>
    <submittedName>
        <fullName evidence="9">Type VII secretion integral membrane protein EccD</fullName>
    </submittedName>
</protein>
<feature type="transmembrane region" description="Helical" evidence="7">
    <location>
        <begin position="388"/>
        <end position="405"/>
    </location>
</feature>